<proteinExistence type="predicted"/>
<dbReference type="Proteomes" id="UP000076532">
    <property type="component" value="Unassembled WGS sequence"/>
</dbReference>
<evidence type="ECO:0000313" key="4">
    <source>
        <dbReference type="Proteomes" id="UP000076532"/>
    </source>
</evidence>
<dbReference type="SUPFAM" id="SSF55658">
    <property type="entry name" value="L9 N-domain-like"/>
    <property type="match status" value="1"/>
</dbReference>
<dbReference type="AlphaFoldDB" id="A0A166J0P4"/>
<evidence type="ECO:0000256" key="1">
    <source>
        <dbReference type="SAM" id="MobiDB-lite"/>
    </source>
</evidence>
<dbReference type="InterPro" id="IPR037056">
    <property type="entry name" value="RNase_H1_N_sf"/>
</dbReference>
<dbReference type="EMBL" id="KV417556">
    <property type="protein sequence ID" value="KZP20364.1"/>
    <property type="molecule type" value="Genomic_DNA"/>
</dbReference>
<dbReference type="InterPro" id="IPR011320">
    <property type="entry name" value="RNase_H1_N"/>
</dbReference>
<feature type="region of interest" description="Disordered" evidence="1">
    <location>
        <begin position="31"/>
        <end position="84"/>
    </location>
</feature>
<feature type="compositionally biased region" description="Polar residues" evidence="1">
    <location>
        <begin position="50"/>
        <end position="65"/>
    </location>
</feature>
<name>A0A166J0P4_9AGAM</name>
<reference evidence="3 4" key="1">
    <citation type="journal article" date="2016" name="Mol. Biol. Evol.">
        <title>Comparative Genomics of Early-Diverging Mushroom-Forming Fungi Provides Insights into the Origins of Lignocellulose Decay Capabilities.</title>
        <authorList>
            <person name="Nagy L.G."/>
            <person name="Riley R."/>
            <person name="Tritt A."/>
            <person name="Adam C."/>
            <person name="Daum C."/>
            <person name="Floudas D."/>
            <person name="Sun H."/>
            <person name="Yadav J.S."/>
            <person name="Pangilinan J."/>
            <person name="Larsson K.H."/>
            <person name="Matsuura K."/>
            <person name="Barry K."/>
            <person name="Labutti K."/>
            <person name="Kuo R."/>
            <person name="Ohm R.A."/>
            <person name="Bhattacharya S.S."/>
            <person name="Shirouzu T."/>
            <person name="Yoshinaga Y."/>
            <person name="Martin F.M."/>
            <person name="Grigoriev I.V."/>
            <person name="Hibbett D.S."/>
        </authorList>
    </citation>
    <scope>NUCLEOTIDE SEQUENCE [LARGE SCALE GENOMIC DNA]</scope>
    <source>
        <strain evidence="3 4">CBS 109695</strain>
    </source>
</reference>
<dbReference type="InterPro" id="IPR009027">
    <property type="entry name" value="Ribosomal_bL9/RNase_H1_N"/>
</dbReference>
<evidence type="ECO:0000313" key="3">
    <source>
        <dbReference type="EMBL" id="KZP20364.1"/>
    </source>
</evidence>
<sequence length="368" mass="40672">MSSRSSQQLMYPDALARNTDLRDILAAFDGLRINSPSRPPSSVSISSPSETDSATTISDVSSLDFSDTEDENSEDEYWRGTNTPQSEAFWLEVDRSIELAERNERQAQEQAQGERHYVVSVGRETGPMDSWHRAAHSSQGYPNGRPMRPLTVLEPTHLLNPFEPTHLPNPLESMHPTALEPTHLLNPFEPMHPLTILEPTNLLNLFNLPNTIVATLAGVKPTWPSLVFPSDLSSTRAAAKAQVTDVPRCVHKGFKTRVEAETAYIMAYAMGLVRSLPRRGDRTAPPAPSAPTPAAILEAFRAVDEQFLGPDWHVVFKGRSPGVYPAWNFVASQTQGVSNSVYQKYPSRLDAQRAFEAATEAGEIRTIT</sequence>
<organism evidence="3 4">
    <name type="scientific">Athelia psychrophila</name>
    <dbReference type="NCBI Taxonomy" id="1759441"/>
    <lineage>
        <taxon>Eukaryota</taxon>
        <taxon>Fungi</taxon>
        <taxon>Dikarya</taxon>
        <taxon>Basidiomycota</taxon>
        <taxon>Agaricomycotina</taxon>
        <taxon>Agaricomycetes</taxon>
        <taxon>Agaricomycetidae</taxon>
        <taxon>Atheliales</taxon>
        <taxon>Atheliaceae</taxon>
        <taxon>Athelia</taxon>
    </lineage>
</organism>
<dbReference type="Gene3D" id="3.40.970.10">
    <property type="entry name" value="Ribonuclease H1, N-terminal domain"/>
    <property type="match status" value="1"/>
</dbReference>
<evidence type="ECO:0000259" key="2">
    <source>
        <dbReference type="Pfam" id="PF01693"/>
    </source>
</evidence>
<accession>A0A166J0P4</accession>
<protein>
    <recommendedName>
        <fullName evidence="2">Ribonuclease H1 N-terminal domain-containing protein</fullName>
    </recommendedName>
</protein>
<feature type="compositionally biased region" description="Acidic residues" evidence="1">
    <location>
        <begin position="66"/>
        <end position="75"/>
    </location>
</feature>
<gene>
    <name evidence="3" type="ORF">FIBSPDRAFT_954731</name>
</gene>
<dbReference type="Pfam" id="PF01693">
    <property type="entry name" value="Cauli_VI"/>
    <property type="match status" value="1"/>
</dbReference>
<keyword evidence="4" id="KW-1185">Reference proteome</keyword>
<feature type="domain" description="Ribonuclease H1 N-terminal" evidence="2">
    <location>
        <begin position="313"/>
        <end position="353"/>
    </location>
</feature>
<feature type="compositionally biased region" description="Low complexity" evidence="1">
    <location>
        <begin position="40"/>
        <end position="49"/>
    </location>
</feature>